<sequence length="280" mass="28696">MITERSRAAVSASAELLARCALDALRGAGGTAVVAAHLRAADSQAAYREPSAVGDGGGATATSSAAVAVGAVRVLGADALAPYALTGRALLPEESAAVRLSLSALPPVQRPPAAPPDGRERPWLRAWTDWGLVAVATRLDPDPWCVAAPVPQGPPPCDDSAPRHRSADGAVGGEGWVPWSLRMGQLASLALPGLDGPVHQAARSGALALARGATRALLRRDFATAARITRWLAWLAADGVALPLDVALLTEDIALRGGDDRCLLDAAIARRLLGLEVPTA</sequence>
<organism evidence="1 2">
    <name type="scientific">Streptomyces milbemycinicus</name>
    <dbReference type="NCBI Taxonomy" id="476552"/>
    <lineage>
        <taxon>Bacteria</taxon>
        <taxon>Bacillati</taxon>
        <taxon>Actinomycetota</taxon>
        <taxon>Actinomycetes</taxon>
        <taxon>Kitasatosporales</taxon>
        <taxon>Streptomycetaceae</taxon>
        <taxon>Streptomyces</taxon>
    </lineage>
</organism>
<name>A0ABW8LS88_9ACTN</name>
<gene>
    <name evidence="1" type="ORF">ACI2L5_26415</name>
</gene>
<proteinExistence type="predicted"/>
<protein>
    <submittedName>
        <fullName evidence="1">Uncharacterized protein</fullName>
    </submittedName>
</protein>
<comment type="caution">
    <text evidence="1">The sequence shown here is derived from an EMBL/GenBank/DDBJ whole genome shotgun (WGS) entry which is preliminary data.</text>
</comment>
<keyword evidence="2" id="KW-1185">Reference proteome</keyword>
<dbReference type="Proteomes" id="UP001620295">
    <property type="component" value="Unassembled WGS sequence"/>
</dbReference>
<dbReference type="RefSeq" id="WP_358704413.1">
    <property type="nucleotide sequence ID" value="NZ_JBFACG010000019.1"/>
</dbReference>
<dbReference type="EMBL" id="JBJDQH010000009">
    <property type="protein sequence ID" value="MFK4268453.1"/>
    <property type="molecule type" value="Genomic_DNA"/>
</dbReference>
<accession>A0ABW8LS88</accession>
<reference evidence="1 2" key="1">
    <citation type="submission" date="2024-11" db="EMBL/GenBank/DDBJ databases">
        <title>The Natural Products Discovery Center: Release of the First 8490 Sequenced Strains for Exploring Actinobacteria Biosynthetic Diversity.</title>
        <authorList>
            <person name="Kalkreuter E."/>
            <person name="Kautsar S.A."/>
            <person name="Yang D."/>
            <person name="Bader C.D."/>
            <person name="Teijaro C.N."/>
            <person name="Fluegel L."/>
            <person name="Davis C.M."/>
            <person name="Simpson J.R."/>
            <person name="Lauterbach L."/>
            <person name="Steele A.D."/>
            <person name="Gui C."/>
            <person name="Meng S."/>
            <person name="Li G."/>
            <person name="Viehrig K."/>
            <person name="Ye F."/>
            <person name="Su P."/>
            <person name="Kiefer A.F."/>
            <person name="Nichols A."/>
            <person name="Cepeda A.J."/>
            <person name="Yan W."/>
            <person name="Fan B."/>
            <person name="Jiang Y."/>
            <person name="Adhikari A."/>
            <person name="Zheng C.-J."/>
            <person name="Schuster L."/>
            <person name="Cowan T.M."/>
            <person name="Smanski M.J."/>
            <person name="Chevrette M.G."/>
            <person name="De Carvalho L.P.S."/>
            <person name="Shen B."/>
        </authorList>
    </citation>
    <scope>NUCLEOTIDE SEQUENCE [LARGE SCALE GENOMIC DNA]</scope>
    <source>
        <strain evidence="1 2">NPDC020863</strain>
    </source>
</reference>
<evidence type="ECO:0000313" key="2">
    <source>
        <dbReference type="Proteomes" id="UP001620295"/>
    </source>
</evidence>
<evidence type="ECO:0000313" key="1">
    <source>
        <dbReference type="EMBL" id="MFK4268453.1"/>
    </source>
</evidence>